<proteinExistence type="predicted"/>
<organism evidence="1">
    <name type="scientific">marine sediment metagenome</name>
    <dbReference type="NCBI Taxonomy" id="412755"/>
    <lineage>
        <taxon>unclassified sequences</taxon>
        <taxon>metagenomes</taxon>
        <taxon>ecological metagenomes</taxon>
    </lineage>
</organism>
<dbReference type="EMBL" id="BART01019828">
    <property type="protein sequence ID" value="GAG96729.1"/>
    <property type="molecule type" value="Genomic_DNA"/>
</dbReference>
<feature type="non-terminal residue" evidence="1">
    <location>
        <position position="1"/>
    </location>
</feature>
<dbReference type="AlphaFoldDB" id="X1BLC7"/>
<comment type="caution">
    <text evidence="1">The sequence shown here is derived from an EMBL/GenBank/DDBJ whole genome shotgun (WGS) entry which is preliminary data.</text>
</comment>
<protein>
    <submittedName>
        <fullName evidence="1">Uncharacterized protein</fullName>
    </submittedName>
</protein>
<accession>X1BLC7</accession>
<evidence type="ECO:0000313" key="1">
    <source>
        <dbReference type="EMBL" id="GAG96729.1"/>
    </source>
</evidence>
<gene>
    <name evidence="1" type="ORF">S01H4_36992</name>
</gene>
<reference evidence="1" key="1">
    <citation type="journal article" date="2014" name="Front. Microbiol.">
        <title>High frequency of phylogenetically diverse reductive dehalogenase-homologous genes in deep subseafloor sedimentary metagenomes.</title>
        <authorList>
            <person name="Kawai M."/>
            <person name="Futagami T."/>
            <person name="Toyoda A."/>
            <person name="Takaki Y."/>
            <person name="Nishi S."/>
            <person name="Hori S."/>
            <person name="Arai W."/>
            <person name="Tsubouchi T."/>
            <person name="Morono Y."/>
            <person name="Uchiyama I."/>
            <person name="Ito T."/>
            <person name="Fujiyama A."/>
            <person name="Inagaki F."/>
            <person name="Takami H."/>
        </authorList>
    </citation>
    <scope>NUCLEOTIDE SEQUENCE</scope>
    <source>
        <strain evidence="1">Expedition CK06-06</strain>
    </source>
</reference>
<sequence>VFFSKRKLIKSKKGLIKDQYDLINTQEERIALLKENSGLSNTRLKQCEEILEKQHQAITNCRQFTVAFIASTKKEMQEKDRTIALLRKRSK</sequence>
<name>X1BLC7_9ZZZZ</name>